<dbReference type="Proteomes" id="UP000242715">
    <property type="component" value="Unassembled WGS sequence"/>
</dbReference>
<evidence type="ECO:0000256" key="2">
    <source>
        <dbReference type="ARBA" id="ARBA00004123"/>
    </source>
</evidence>
<dbReference type="GO" id="GO:0034450">
    <property type="term" value="F:ubiquitin-ubiquitin ligase activity"/>
    <property type="evidence" value="ECO:0007669"/>
    <property type="project" value="InterPro"/>
</dbReference>
<dbReference type="GO" id="GO:0000209">
    <property type="term" value="P:protein polyubiquitination"/>
    <property type="evidence" value="ECO:0007669"/>
    <property type="project" value="TreeGrafter"/>
</dbReference>
<reference evidence="15" key="1">
    <citation type="journal article" date="2017" name="Front. Plant Sci.">
        <title>Climate Clever Clovers: New Paradigm to Reduce the Environmental Footprint of Ruminants by Breeding Low Methanogenic Forages Utilizing Haplotype Variation.</title>
        <authorList>
            <person name="Kaur P."/>
            <person name="Appels R."/>
            <person name="Bayer P.E."/>
            <person name="Keeble-Gagnere G."/>
            <person name="Wang J."/>
            <person name="Hirakawa H."/>
            <person name="Shirasawa K."/>
            <person name="Vercoe P."/>
            <person name="Stefanova K."/>
            <person name="Durmic Z."/>
            <person name="Nichols P."/>
            <person name="Revell C."/>
            <person name="Isobe S.N."/>
            <person name="Edwards D."/>
            <person name="Erskine W."/>
        </authorList>
    </citation>
    <scope>NUCLEOTIDE SEQUENCE [LARGE SCALE GENOMIC DNA]</scope>
    <source>
        <strain evidence="15">cv. Daliak</strain>
    </source>
</reference>
<dbReference type="SMART" id="SM00504">
    <property type="entry name" value="Ubox"/>
    <property type="match status" value="1"/>
</dbReference>
<dbReference type="Pfam" id="PF04564">
    <property type="entry name" value="U-box"/>
    <property type="match status" value="1"/>
</dbReference>
<dbReference type="AlphaFoldDB" id="A0A2Z6NZN8"/>
<evidence type="ECO:0000256" key="8">
    <source>
        <dbReference type="ARBA" id="ARBA00022679"/>
    </source>
</evidence>
<dbReference type="FunFam" id="3.30.40.10:FF:000055">
    <property type="entry name" value="Ubiquitin conjugation factor e4 a"/>
    <property type="match status" value="1"/>
</dbReference>
<dbReference type="PANTHER" id="PTHR13931">
    <property type="entry name" value="UBIQUITINATION FACTOR E4"/>
    <property type="match status" value="1"/>
</dbReference>
<feature type="region of interest" description="Disordered" evidence="12">
    <location>
        <begin position="431"/>
        <end position="460"/>
    </location>
</feature>
<keyword evidence="8" id="KW-0808">Transferase</keyword>
<keyword evidence="9" id="KW-0833">Ubl conjugation pathway</keyword>
<dbReference type="SUPFAM" id="SSF57850">
    <property type="entry name" value="RING/U-box"/>
    <property type="match status" value="1"/>
</dbReference>
<evidence type="ECO:0000256" key="7">
    <source>
        <dbReference type="ARBA" id="ARBA00022490"/>
    </source>
</evidence>
<evidence type="ECO:0000313" key="14">
    <source>
        <dbReference type="EMBL" id="GAU49638.1"/>
    </source>
</evidence>
<comment type="similarity">
    <text evidence="5">Belongs to the ubiquitin conjugation factor E4 family.</text>
</comment>
<evidence type="ECO:0000256" key="3">
    <source>
        <dbReference type="ARBA" id="ARBA00004496"/>
    </source>
</evidence>
<feature type="domain" description="U-box" evidence="13">
    <location>
        <begin position="936"/>
        <end position="1010"/>
    </location>
</feature>
<keyword evidence="15" id="KW-1185">Reference proteome</keyword>
<dbReference type="InterPro" id="IPR003613">
    <property type="entry name" value="Ubox_domain"/>
</dbReference>
<dbReference type="UniPathway" id="UPA00143"/>
<dbReference type="GO" id="GO:0005634">
    <property type="term" value="C:nucleus"/>
    <property type="evidence" value="ECO:0007669"/>
    <property type="project" value="UniProtKB-SubCell"/>
</dbReference>
<evidence type="ECO:0000256" key="5">
    <source>
        <dbReference type="ARBA" id="ARBA00007434"/>
    </source>
</evidence>
<evidence type="ECO:0000256" key="4">
    <source>
        <dbReference type="ARBA" id="ARBA00004906"/>
    </source>
</evidence>
<dbReference type="PANTHER" id="PTHR13931:SF2">
    <property type="entry name" value="UBIQUITIN CONJUGATION FACTOR E4 B"/>
    <property type="match status" value="1"/>
</dbReference>
<keyword evidence="10" id="KW-0539">Nucleus</keyword>
<protein>
    <recommendedName>
        <fullName evidence="6">RING-type E3 ubiquitin transferase</fullName>
        <ecNumber evidence="6">2.3.2.27</ecNumber>
    </recommendedName>
</protein>
<dbReference type="GO" id="GO:0036503">
    <property type="term" value="P:ERAD pathway"/>
    <property type="evidence" value="ECO:0007669"/>
    <property type="project" value="InterPro"/>
</dbReference>
<feature type="compositionally biased region" description="Polar residues" evidence="12">
    <location>
        <begin position="1016"/>
        <end position="1029"/>
    </location>
</feature>
<sequence>MATAKPQRTPQEVEDIIIRKIFHVTITGESTTTTGVTDSRIVYLELTAAEILSEGKDLLLSRDVMERVLIDRLSGDFPTAGAENSPFQYLLGCYNRAHDEGKKIVNMKDKNLRSEMETVVKQAKKLCVSYCRIHLANPELFASQNSNSGTGRSPLLPLIISECGGGGGMGVFGSGSDTGGVKSPPGFLDEFFRDPDFESLDRILKGLYEELRGNVMKISVLGNFQDSLRALLFLVRLPVGAKSLVSHEWWIPKGVYMNGRAIEMTSILGPFFHISALPDQTFFKSNPDIGQQCFSDASTRRPSDLLSSFTTIKTVMNTLYDGLSEVLRNLLRSTETRENVLEYLGEVINLNASRAHIQVDPITCASSGMFVNLSAVMLRLCEPFLDANLTKRDKIDAKYVHHSNRLKLSGLTALHASSEEVTEWLDSKNPAKAGEMNQCNDGEKRLKQSQEASSSGSNNASAKYSFICECFFMTARVLNLGLLKAFSDFKHLVQDISRSEDTLATLKNMQGQSPSPQLELDITRLEKELELYSQEKLCYEAQILRDNTLIQNALSFYRLMIVWLVGLVGGFKMPLPPTCPMEFSAMPEHFVEDAMELLIFASRIPKALDGVVLDEFMNFIIMFMGSPDFIKNPYLRAKMVEVLNNWMPRRSGSSTTATLFEGHQLSLEYLVRNLLKLYVDIEFTGSHTQFYDKFNIRHNIAELLEYLWNVPSHRSAWRQIAKEEEKGVYLNFLNFLINDSIYLLDESLNKILELKELEAEMSNTAEWERRPVQERQERTRLFHSQENIIRIDMKLANEDVSMLAFTSEQITAPFLLPEMVDRVASMLNYFLLQLVGPQRKSLSLKDPEKYEFRPKHLLKQIVHVYVHLARGDTNSIFPSAISKDGRSYNDQLFSSAADVLRRIGEDGRIIQEFIQLGAKAKVAASEAMDAEATLGEIPDEFLDPIQYTLMKDPVILPSSKTTVDRPVIQRHLLSDSTDPFNRSHLTADMLIPDVELKARIEEFIRSQEMKKHSEGLSMQSSKATIQPTNADMLID</sequence>
<keyword evidence="7" id="KW-0963">Cytoplasm</keyword>
<evidence type="ECO:0000256" key="10">
    <source>
        <dbReference type="ARBA" id="ARBA00023242"/>
    </source>
</evidence>
<comment type="catalytic activity">
    <reaction evidence="1">
        <text>S-ubiquitinyl-[E2 ubiquitin-conjugating enzyme]-L-cysteine + [acceptor protein]-L-lysine = [E2 ubiquitin-conjugating enzyme]-L-cysteine + N(6)-ubiquitinyl-[acceptor protein]-L-lysine.</text>
        <dbReference type="EC" id="2.3.2.27"/>
    </reaction>
</comment>
<accession>A0A2Z6NZN8</accession>
<dbReference type="GO" id="GO:0005737">
    <property type="term" value="C:cytoplasm"/>
    <property type="evidence" value="ECO:0007669"/>
    <property type="project" value="UniProtKB-SubCell"/>
</dbReference>
<dbReference type="GO" id="GO:0000151">
    <property type="term" value="C:ubiquitin ligase complex"/>
    <property type="evidence" value="ECO:0007669"/>
    <property type="project" value="InterPro"/>
</dbReference>
<dbReference type="InterPro" id="IPR019474">
    <property type="entry name" value="Ub_conjug_fac_E4_core"/>
</dbReference>
<feature type="region of interest" description="Disordered" evidence="12">
    <location>
        <begin position="1011"/>
        <end position="1035"/>
    </location>
</feature>
<evidence type="ECO:0000256" key="6">
    <source>
        <dbReference type="ARBA" id="ARBA00012483"/>
    </source>
</evidence>
<evidence type="ECO:0000256" key="1">
    <source>
        <dbReference type="ARBA" id="ARBA00000900"/>
    </source>
</evidence>
<dbReference type="EMBL" id="DF974601">
    <property type="protein sequence ID" value="GAU49638.1"/>
    <property type="molecule type" value="Genomic_DNA"/>
</dbReference>
<keyword evidence="11" id="KW-0175">Coiled coil</keyword>
<evidence type="ECO:0000256" key="12">
    <source>
        <dbReference type="SAM" id="MobiDB-lite"/>
    </source>
</evidence>
<gene>
    <name evidence="14" type="ORF">TSUD_284890</name>
</gene>
<name>A0A2Z6NZN8_TRISU</name>
<evidence type="ECO:0000259" key="13">
    <source>
        <dbReference type="PROSITE" id="PS51698"/>
    </source>
</evidence>
<dbReference type="CDD" id="cd16657">
    <property type="entry name" value="RING-Ubox_UBE4A"/>
    <property type="match status" value="1"/>
</dbReference>
<dbReference type="InterPro" id="IPR045132">
    <property type="entry name" value="UBE4"/>
</dbReference>
<comment type="pathway">
    <text evidence="4">Protein modification; protein ubiquitination.</text>
</comment>
<dbReference type="EC" id="2.3.2.27" evidence="6"/>
<proteinExistence type="inferred from homology"/>
<dbReference type="GO" id="GO:0006511">
    <property type="term" value="P:ubiquitin-dependent protein catabolic process"/>
    <property type="evidence" value="ECO:0007669"/>
    <property type="project" value="InterPro"/>
</dbReference>
<evidence type="ECO:0000256" key="9">
    <source>
        <dbReference type="ARBA" id="ARBA00022786"/>
    </source>
</evidence>
<dbReference type="OrthoDB" id="20295at2759"/>
<comment type="subcellular location">
    <subcellularLocation>
        <location evidence="3">Cytoplasm</location>
    </subcellularLocation>
    <subcellularLocation>
        <location evidence="2">Nucleus</location>
    </subcellularLocation>
</comment>
<dbReference type="InterPro" id="IPR013083">
    <property type="entry name" value="Znf_RING/FYVE/PHD"/>
</dbReference>
<organism evidence="14 15">
    <name type="scientific">Trifolium subterraneum</name>
    <name type="common">Subterranean clover</name>
    <dbReference type="NCBI Taxonomy" id="3900"/>
    <lineage>
        <taxon>Eukaryota</taxon>
        <taxon>Viridiplantae</taxon>
        <taxon>Streptophyta</taxon>
        <taxon>Embryophyta</taxon>
        <taxon>Tracheophyta</taxon>
        <taxon>Spermatophyta</taxon>
        <taxon>Magnoliopsida</taxon>
        <taxon>eudicotyledons</taxon>
        <taxon>Gunneridae</taxon>
        <taxon>Pentapetalae</taxon>
        <taxon>rosids</taxon>
        <taxon>fabids</taxon>
        <taxon>Fabales</taxon>
        <taxon>Fabaceae</taxon>
        <taxon>Papilionoideae</taxon>
        <taxon>50 kb inversion clade</taxon>
        <taxon>NPAAA clade</taxon>
        <taxon>Hologalegina</taxon>
        <taxon>IRL clade</taxon>
        <taxon>Trifolieae</taxon>
        <taxon>Trifolium</taxon>
    </lineage>
</organism>
<evidence type="ECO:0000256" key="11">
    <source>
        <dbReference type="SAM" id="Coils"/>
    </source>
</evidence>
<feature type="compositionally biased region" description="Low complexity" evidence="12">
    <location>
        <begin position="449"/>
        <end position="460"/>
    </location>
</feature>
<dbReference type="Gene3D" id="3.30.40.10">
    <property type="entry name" value="Zinc/RING finger domain, C3HC4 (zinc finger)"/>
    <property type="match status" value="1"/>
</dbReference>
<evidence type="ECO:0000313" key="15">
    <source>
        <dbReference type="Proteomes" id="UP000242715"/>
    </source>
</evidence>
<dbReference type="PROSITE" id="PS51698">
    <property type="entry name" value="U_BOX"/>
    <property type="match status" value="1"/>
</dbReference>
<dbReference type="Pfam" id="PF10408">
    <property type="entry name" value="Ufd2P_core"/>
    <property type="match status" value="1"/>
</dbReference>
<feature type="coiled-coil region" evidence="11">
    <location>
        <begin position="515"/>
        <end position="542"/>
    </location>
</feature>